<keyword evidence="6" id="KW-1185">Reference proteome</keyword>
<keyword evidence="3" id="KW-0045">Antibiotic biosynthesis</keyword>
<dbReference type="InterPro" id="IPR050411">
    <property type="entry name" value="AlphaKG_dependent_hydroxylases"/>
</dbReference>
<dbReference type="GO" id="GO:0017000">
    <property type="term" value="P:antibiotic biosynthetic process"/>
    <property type="evidence" value="ECO:0007669"/>
    <property type="project" value="UniProtKB-KW"/>
</dbReference>
<protein>
    <submittedName>
        <fullName evidence="5">Alpha-ketoglutarate-dependent taurine dioxygenase</fullName>
    </submittedName>
</protein>
<feature type="domain" description="TauD/TfdA-like" evidence="4">
    <location>
        <begin position="26"/>
        <end position="286"/>
    </location>
</feature>
<reference evidence="5 6" key="1">
    <citation type="submission" date="2017-11" db="EMBL/GenBank/DDBJ databases">
        <title>Genomic Encyclopedia of Type Strains, Phase III (KMG-III): the genomes of soil and plant-associated and newly described type strains.</title>
        <authorList>
            <person name="Whitman W."/>
        </authorList>
    </citation>
    <scope>NUCLEOTIDE SEQUENCE [LARGE SCALE GENOMIC DNA]</scope>
    <source>
        <strain evidence="5 6">CGMCC 1.12274</strain>
    </source>
</reference>
<accession>A0A2N0H6W6</accession>
<evidence type="ECO:0000313" key="6">
    <source>
        <dbReference type="Proteomes" id="UP000232587"/>
    </source>
</evidence>
<dbReference type="InterPro" id="IPR042098">
    <property type="entry name" value="TauD-like_sf"/>
</dbReference>
<evidence type="ECO:0000256" key="3">
    <source>
        <dbReference type="ARBA" id="ARBA00023194"/>
    </source>
</evidence>
<evidence type="ECO:0000256" key="1">
    <source>
        <dbReference type="ARBA" id="ARBA00001954"/>
    </source>
</evidence>
<evidence type="ECO:0000313" key="5">
    <source>
        <dbReference type="EMBL" id="PKB14684.1"/>
    </source>
</evidence>
<evidence type="ECO:0000259" key="4">
    <source>
        <dbReference type="Pfam" id="PF02668"/>
    </source>
</evidence>
<keyword evidence="2" id="KW-0560">Oxidoreductase</keyword>
<dbReference type="PANTHER" id="PTHR10696:SF56">
    <property type="entry name" value="TAUD_TFDA-LIKE DOMAIN-CONTAINING PROTEIN"/>
    <property type="match status" value="1"/>
</dbReference>
<dbReference type="Proteomes" id="UP000232587">
    <property type="component" value="Unassembled WGS sequence"/>
</dbReference>
<comment type="cofactor">
    <cofactor evidence="1">
        <name>Fe(2+)</name>
        <dbReference type="ChEBI" id="CHEBI:29033"/>
    </cofactor>
</comment>
<gene>
    <name evidence="5" type="ORF">B0I00_2282</name>
</gene>
<sequence>MVRVVLPHAPDPLVVLSPDAKDACGLESIDTDALLALYRDHGAILLRGFAFDLAAFGRFCRALCPTAAINESPGREVLDGDHAIQTVNTGADPFPLHPELAREAWKPDTAFFACLSPPGAGGQTTICDGVELVRRLPCTLRDDLAARRLLHVFPTWPGLLEFWLGTVQPDPALLDAPPPTCPYRFRRLSDGRLVRLFTRPLLHRPMFAGELAFGNFLLFARDYVGRRDFPLLDDGSEVPEAWVDAVRSAAQTVEVEVAWHQGDILMLDNTRFMHGRRAIRDTAERRIATYFGYLSGAPRNPEEPPLPPWRAGDFAPPLNPALVTHR</sequence>
<dbReference type="InterPro" id="IPR003819">
    <property type="entry name" value="TauD/TfdA-like"/>
</dbReference>
<evidence type="ECO:0000256" key="2">
    <source>
        <dbReference type="ARBA" id="ARBA00023002"/>
    </source>
</evidence>
<dbReference type="Gene3D" id="3.60.130.10">
    <property type="entry name" value="Clavaminate synthase-like"/>
    <property type="match status" value="1"/>
</dbReference>
<dbReference type="PANTHER" id="PTHR10696">
    <property type="entry name" value="GAMMA-BUTYROBETAINE HYDROXYLASE-RELATED"/>
    <property type="match status" value="1"/>
</dbReference>
<dbReference type="Pfam" id="PF02668">
    <property type="entry name" value="TauD"/>
    <property type="match status" value="1"/>
</dbReference>
<dbReference type="GO" id="GO:0016706">
    <property type="term" value="F:2-oxoglutarate-dependent dioxygenase activity"/>
    <property type="evidence" value="ECO:0007669"/>
    <property type="project" value="UniProtKB-ARBA"/>
</dbReference>
<dbReference type="SUPFAM" id="SSF51197">
    <property type="entry name" value="Clavaminate synthase-like"/>
    <property type="match status" value="1"/>
</dbReference>
<organism evidence="5 6">
    <name type="scientific">Novosphingobium kunmingense</name>
    <dbReference type="NCBI Taxonomy" id="1211806"/>
    <lineage>
        <taxon>Bacteria</taxon>
        <taxon>Pseudomonadati</taxon>
        <taxon>Pseudomonadota</taxon>
        <taxon>Alphaproteobacteria</taxon>
        <taxon>Sphingomonadales</taxon>
        <taxon>Sphingomonadaceae</taxon>
        <taxon>Novosphingobium</taxon>
    </lineage>
</organism>
<proteinExistence type="predicted"/>
<dbReference type="EMBL" id="PHUF01000004">
    <property type="protein sequence ID" value="PKB14684.1"/>
    <property type="molecule type" value="Genomic_DNA"/>
</dbReference>
<dbReference type="AlphaFoldDB" id="A0A2N0H6W6"/>
<keyword evidence="5" id="KW-0223">Dioxygenase</keyword>
<comment type="caution">
    <text evidence="5">The sequence shown here is derived from an EMBL/GenBank/DDBJ whole genome shotgun (WGS) entry which is preliminary data.</text>
</comment>
<name>A0A2N0H6W6_9SPHN</name>